<feature type="transmembrane region" description="Helical" evidence="1">
    <location>
        <begin position="147"/>
        <end position="166"/>
    </location>
</feature>
<keyword evidence="1" id="KW-0472">Membrane</keyword>
<evidence type="ECO:0000313" key="2">
    <source>
        <dbReference type="EMBL" id="QHU11797.1"/>
    </source>
</evidence>
<proteinExistence type="predicted"/>
<keyword evidence="1" id="KW-0812">Transmembrane</keyword>
<keyword evidence="1" id="KW-1133">Transmembrane helix</keyword>
<feature type="transmembrane region" description="Helical" evidence="1">
    <location>
        <begin position="6"/>
        <end position="23"/>
    </location>
</feature>
<dbReference type="EMBL" id="MN740790">
    <property type="protein sequence ID" value="QHU11797.1"/>
    <property type="molecule type" value="Genomic_DNA"/>
</dbReference>
<feature type="transmembrane region" description="Helical" evidence="1">
    <location>
        <begin position="35"/>
        <end position="55"/>
    </location>
</feature>
<organism evidence="2">
    <name type="scientific">viral metagenome</name>
    <dbReference type="NCBI Taxonomy" id="1070528"/>
    <lineage>
        <taxon>unclassified sequences</taxon>
        <taxon>metagenomes</taxon>
        <taxon>organismal metagenomes</taxon>
    </lineage>
</organism>
<feature type="transmembrane region" description="Helical" evidence="1">
    <location>
        <begin position="99"/>
        <end position="120"/>
    </location>
</feature>
<dbReference type="AlphaFoldDB" id="A0A6C0K505"/>
<protein>
    <submittedName>
        <fullName evidence="2">Uncharacterized protein</fullName>
    </submittedName>
</protein>
<name>A0A6C0K505_9ZZZZ</name>
<feature type="transmembrane region" description="Helical" evidence="1">
    <location>
        <begin position="67"/>
        <end position="90"/>
    </location>
</feature>
<accession>A0A6C0K505</accession>
<evidence type="ECO:0000256" key="1">
    <source>
        <dbReference type="SAM" id="Phobius"/>
    </source>
</evidence>
<feature type="transmembrane region" description="Helical" evidence="1">
    <location>
        <begin position="203"/>
        <end position="221"/>
    </location>
</feature>
<feature type="transmembrane region" description="Helical" evidence="1">
    <location>
        <begin position="178"/>
        <end position="197"/>
    </location>
</feature>
<reference evidence="2" key="1">
    <citation type="journal article" date="2020" name="Nature">
        <title>Giant virus diversity and host interactions through global metagenomics.</title>
        <authorList>
            <person name="Schulz F."/>
            <person name="Roux S."/>
            <person name="Paez-Espino D."/>
            <person name="Jungbluth S."/>
            <person name="Walsh D.A."/>
            <person name="Denef V.J."/>
            <person name="McMahon K.D."/>
            <person name="Konstantinidis K.T."/>
            <person name="Eloe-Fadrosh E.A."/>
            <person name="Kyrpides N.C."/>
            <person name="Woyke T."/>
        </authorList>
    </citation>
    <scope>NUCLEOTIDE SEQUENCE</scope>
    <source>
        <strain evidence="2">GVMAG-S-1101169-75</strain>
    </source>
</reference>
<sequence length="223" mass="25476">MCFNASTSMATFLISLFFCVWLVSRGAVQKDRADIFAGILTLLIGSMQLIEFFLWRNQKCNKTNHSLSLFLFILLFLQPIIAVITVLLLFDIVNHNKSLFYAMIASCVAITILMIWNVVILNRQKLCSVPACAQDCRLQWAPLQKKSPLMILFLIFYFIMIALVYFHDYQAGLIRRYPVRYAVLPVTLLIAVLYSLIVSSKNVFGSTWCFLALLFGPIALLRI</sequence>